<keyword evidence="23" id="KW-0472">Membrane</keyword>
<evidence type="ECO:0000256" key="3">
    <source>
        <dbReference type="ARBA" id="ARBA00001946"/>
    </source>
</evidence>
<evidence type="ECO:0000256" key="6">
    <source>
        <dbReference type="ARBA" id="ARBA00022475"/>
    </source>
</evidence>
<dbReference type="Pfam" id="PF00672">
    <property type="entry name" value="HAMP"/>
    <property type="match status" value="1"/>
</dbReference>
<keyword evidence="20" id="KW-0464">Manganese</keyword>
<dbReference type="GO" id="GO:0005524">
    <property type="term" value="F:ATP binding"/>
    <property type="evidence" value="ECO:0007669"/>
    <property type="project" value="UniProtKB-KW"/>
</dbReference>
<evidence type="ECO:0000259" key="25">
    <source>
        <dbReference type="PROSITE" id="PS50885"/>
    </source>
</evidence>
<name>A0A7W9YES8_9ACTN</name>
<keyword evidence="9 23" id="KW-0812">Transmembrane</keyword>
<evidence type="ECO:0000256" key="22">
    <source>
        <dbReference type="ARBA" id="ARBA00041776"/>
    </source>
</evidence>
<keyword evidence="11 26" id="KW-0418">Kinase</keyword>
<dbReference type="PRINTS" id="PR00344">
    <property type="entry name" value="BCTRLSENSOR"/>
</dbReference>
<protein>
    <recommendedName>
        <fullName evidence="21">Signal transduction histidine-protein kinase/phosphatase MprB</fullName>
        <ecNumber evidence="5">2.7.13.3</ecNumber>
    </recommendedName>
    <alternativeName>
        <fullName evidence="22">Mycobacterial persistence regulator B</fullName>
    </alternativeName>
</protein>
<dbReference type="InterPro" id="IPR003661">
    <property type="entry name" value="HisK_dim/P_dom"/>
</dbReference>
<dbReference type="GO" id="GO:0005886">
    <property type="term" value="C:plasma membrane"/>
    <property type="evidence" value="ECO:0007669"/>
    <property type="project" value="UniProtKB-SubCell"/>
</dbReference>
<evidence type="ECO:0000256" key="19">
    <source>
        <dbReference type="ARBA" id="ARBA00023026"/>
    </source>
</evidence>
<evidence type="ECO:0000256" key="9">
    <source>
        <dbReference type="ARBA" id="ARBA00022692"/>
    </source>
</evidence>
<dbReference type="InterPro" id="IPR050980">
    <property type="entry name" value="2C_sensor_his_kinase"/>
</dbReference>
<evidence type="ECO:0000256" key="15">
    <source>
        <dbReference type="ARBA" id="ARBA00022912"/>
    </source>
</evidence>
<feature type="domain" description="HAMP" evidence="25">
    <location>
        <begin position="179"/>
        <end position="231"/>
    </location>
</feature>
<feature type="transmembrane region" description="Helical" evidence="23">
    <location>
        <begin position="147"/>
        <end position="173"/>
    </location>
</feature>
<dbReference type="SMART" id="SM00387">
    <property type="entry name" value="HATPase_c"/>
    <property type="match status" value="1"/>
</dbReference>
<dbReference type="AlphaFoldDB" id="A0A7W9YES8"/>
<dbReference type="Gene3D" id="1.10.287.130">
    <property type="match status" value="1"/>
</dbReference>
<sequence length="452" mass="47642">MRPLLARSVAIATTLVALVLIVVITLLAWGDARERAESDIRLQAGMVAAVVAVDPDPEVLRRAVATTPSGQQGRLAVHLPDGTTVGASRANAEEVRRAAAENRELTSTDRNGTAYLLPVRTPPGAEHVGDGAAGDNSVVEIHLPRGAILGGLATTVAGLFAVAVLAVVGAVVLTDRLTRPVRAALVALADTASAIGRGRLDARIRVFGPQELARLGESINAIGDQVQGLLAKEREMAADVSHRLRTPLTALRLDAETLTGPEAQRIRDAVSALDHDVDAIIRSVRPARSEADRACDLAEAVRDRMSFWSMLAHDQGREVEVDLPDRPVRVALSREECAAVVDAMVSNVFHYTPAGCPLAVTVVAHAGWITLVVEDGGPGIADPAAALRRGTSGGGSTGLGLDIARHAVEATGGTIHIERGKLGGARVRLRFGELGVPHEEDQPKAWRLRRRP</sequence>
<dbReference type="RefSeq" id="WP_184073628.1">
    <property type="nucleotide sequence ID" value="NZ_JACHDS010000001.1"/>
</dbReference>
<dbReference type="Proteomes" id="UP000546642">
    <property type="component" value="Unassembled WGS sequence"/>
</dbReference>
<evidence type="ECO:0000256" key="4">
    <source>
        <dbReference type="ARBA" id="ARBA00004651"/>
    </source>
</evidence>
<dbReference type="Pfam" id="PF02518">
    <property type="entry name" value="HATPase_c"/>
    <property type="match status" value="1"/>
</dbReference>
<keyword evidence="12" id="KW-0378">Hydrolase</keyword>
<keyword evidence="14" id="KW-0460">Magnesium</keyword>
<comment type="cofactor">
    <cofactor evidence="2">
        <name>Mn(2+)</name>
        <dbReference type="ChEBI" id="CHEBI:29035"/>
    </cofactor>
</comment>
<comment type="catalytic activity">
    <reaction evidence="1">
        <text>ATP + protein L-histidine = ADP + protein N-phospho-L-histidine.</text>
        <dbReference type="EC" id="2.7.13.3"/>
    </reaction>
</comment>
<keyword evidence="8" id="KW-0808">Transferase</keyword>
<keyword evidence="15" id="KW-0904">Protein phosphatase</keyword>
<feature type="transmembrane region" description="Helical" evidence="23">
    <location>
        <begin position="9"/>
        <end position="29"/>
    </location>
</feature>
<evidence type="ECO:0000259" key="24">
    <source>
        <dbReference type="PROSITE" id="PS50109"/>
    </source>
</evidence>
<evidence type="ECO:0000256" key="16">
    <source>
        <dbReference type="ARBA" id="ARBA00022989"/>
    </source>
</evidence>
<keyword evidence="16 23" id="KW-1133">Transmembrane helix</keyword>
<dbReference type="Pfam" id="PF00512">
    <property type="entry name" value="HisKA"/>
    <property type="match status" value="1"/>
</dbReference>
<evidence type="ECO:0000256" key="7">
    <source>
        <dbReference type="ARBA" id="ARBA00022553"/>
    </source>
</evidence>
<reference evidence="26 27" key="1">
    <citation type="submission" date="2020-08" db="EMBL/GenBank/DDBJ databases">
        <title>Sequencing the genomes of 1000 actinobacteria strains.</title>
        <authorList>
            <person name="Klenk H.-P."/>
        </authorList>
    </citation>
    <scope>NUCLEOTIDE SEQUENCE [LARGE SCALE GENOMIC DNA]</scope>
    <source>
        <strain evidence="26 27">DSM 46659</strain>
    </source>
</reference>
<comment type="subcellular location">
    <subcellularLocation>
        <location evidence="4">Cell membrane</location>
        <topology evidence="4">Multi-pass membrane protein</topology>
    </subcellularLocation>
</comment>
<keyword evidence="19" id="KW-0843">Virulence</keyword>
<dbReference type="Gene3D" id="3.30.565.10">
    <property type="entry name" value="Histidine kinase-like ATPase, C-terminal domain"/>
    <property type="match status" value="1"/>
</dbReference>
<dbReference type="SMART" id="SM00388">
    <property type="entry name" value="HisKA"/>
    <property type="match status" value="1"/>
</dbReference>
<evidence type="ECO:0000313" key="26">
    <source>
        <dbReference type="EMBL" id="MBB6170759.1"/>
    </source>
</evidence>
<dbReference type="GO" id="GO:0004721">
    <property type="term" value="F:phosphoprotein phosphatase activity"/>
    <property type="evidence" value="ECO:0007669"/>
    <property type="project" value="UniProtKB-KW"/>
</dbReference>
<dbReference type="InterPro" id="IPR036097">
    <property type="entry name" value="HisK_dim/P_sf"/>
</dbReference>
<evidence type="ECO:0000256" key="20">
    <source>
        <dbReference type="ARBA" id="ARBA00023211"/>
    </source>
</evidence>
<dbReference type="EC" id="2.7.13.3" evidence="5"/>
<dbReference type="InterPro" id="IPR005467">
    <property type="entry name" value="His_kinase_dom"/>
</dbReference>
<organism evidence="26 27">
    <name type="scientific">Nocardiopsis mwathae</name>
    <dbReference type="NCBI Taxonomy" id="1472723"/>
    <lineage>
        <taxon>Bacteria</taxon>
        <taxon>Bacillati</taxon>
        <taxon>Actinomycetota</taxon>
        <taxon>Actinomycetes</taxon>
        <taxon>Streptosporangiales</taxon>
        <taxon>Nocardiopsidaceae</taxon>
        <taxon>Nocardiopsis</taxon>
    </lineage>
</organism>
<keyword evidence="6" id="KW-1003">Cell membrane</keyword>
<evidence type="ECO:0000256" key="18">
    <source>
        <dbReference type="ARBA" id="ARBA00023016"/>
    </source>
</evidence>
<evidence type="ECO:0000256" key="8">
    <source>
        <dbReference type="ARBA" id="ARBA00022679"/>
    </source>
</evidence>
<evidence type="ECO:0000256" key="23">
    <source>
        <dbReference type="SAM" id="Phobius"/>
    </source>
</evidence>
<evidence type="ECO:0000256" key="5">
    <source>
        <dbReference type="ARBA" id="ARBA00012438"/>
    </source>
</evidence>
<dbReference type="PROSITE" id="PS50885">
    <property type="entry name" value="HAMP"/>
    <property type="match status" value="1"/>
</dbReference>
<evidence type="ECO:0000256" key="21">
    <source>
        <dbReference type="ARBA" id="ARBA00040454"/>
    </source>
</evidence>
<keyword evidence="7" id="KW-0597">Phosphoprotein</keyword>
<keyword evidence="13" id="KW-0067">ATP-binding</keyword>
<evidence type="ECO:0000256" key="14">
    <source>
        <dbReference type="ARBA" id="ARBA00022842"/>
    </source>
</evidence>
<dbReference type="SUPFAM" id="SSF47384">
    <property type="entry name" value="Homodimeric domain of signal transducing histidine kinase"/>
    <property type="match status" value="1"/>
</dbReference>
<dbReference type="PROSITE" id="PS50109">
    <property type="entry name" value="HIS_KIN"/>
    <property type="match status" value="1"/>
</dbReference>
<feature type="domain" description="Histidine kinase" evidence="24">
    <location>
        <begin position="239"/>
        <end position="435"/>
    </location>
</feature>
<evidence type="ECO:0000256" key="10">
    <source>
        <dbReference type="ARBA" id="ARBA00022741"/>
    </source>
</evidence>
<dbReference type="InterPro" id="IPR003660">
    <property type="entry name" value="HAMP_dom"/>
</dbReference>
<proteinExistence type="predicted"/>
<keyword evidence="10" id="KW-0547">Nucleotide-binding</keyword>
<dbReference type="GO" id="GO:0000155">
    <property type="term" value="F:phosphorelay sensor kinase activity"/>
    <property type="evidence" value="ECO:0007669"/>
    <property type="project" value="InterPro"/>
</dbReference>
<dbReference type="InterPro" id="IPR003594">
    <property type="entry name" value="HATPase_dom"/>
</dbReference>
<evidence type="ECO:0000256" key="12">
    <source>
        <dbReference type="ARBA" id="ARBA00022801"/>
    </source>
</evidence>
<accession>A0A7W9YES8</accession>
<evidence type="ECO:0000256" key="11">
    <source>
        <dbReference type="ARBA" id="ARBA00022777"/>
    </source>
</evidence>
<dbReference type="SUPFAM" id="SSF55874">
    <property type="entry name" value="ATPase domain of HSP90 chaperone/DNA topoisomerase II/histidine kinase"/>
    <property type="match status" value="1"/>
</dbReference>
<dbReference type="EMBL" id="JACHDS010000001">
    <property type="protein sequence ID" value="MBB6170759.1"/>
    <property type="molecule type" value="Genomic_DNA"/>
</dbReference>
<dbReference type="CDD" id="cd00082">
    <property type="entry name" value="HisKA"/>
    <property type="match status" value="1"/>
</dbReference>
<gene>
    <name evidence="26" type="ORF">HNR23_000819</name>
</gene>
<dbReference type="SMART" id="SM00304">
    <property type="entry name" value="HAMP"/>
    <property type="match status" value="1"/>
</dbReference>
<dbReference type="InterPro" id="IPR004358">
    <property type="entry name" value="Sig_transdc_His_kin-like_C"/>
</dbReference>
<dbReference type="CDD" id="cd06225">
    <property type="entry name" value="HAMP"/>
    <property type="match status" value="1"/>
</dbReference>
<evidence type="ECO:0000256" key="2">
    <source>
        <dbReference type="ARBA" id="ARBA00001936"/>
    </source>
</evidence>
<evidence type="ECO:0000256" key="1">
    <source>
        <dbReference type="ARBA" id="ARBA00000085"/>
    </source>
</evidence>
<comment type="cofactor">
    <cofactor evidence="3">
        <name>Mg(2+)</name>
        <dbReference type="ChEBI" id="CHEBI:18420"/>
    </cofactor>
</comment>
<dbReference type="PANTHER" id="PTHR44936:SF9">
    <property type="entry name" value="SENSOR PROTEIN CREC"/>
    <property type="match status" value="1"/>
</dbReference>
<evidence type="ECO:0000256" key="17">
    <source>
        <dbReference type="ARBA" id="ARBA00023012"/>
    </source>
</evidence>
<dbReference type="InterPro" id="IPR036890">
    <property type="entry name" value="HATPase_C_sf"/>
</dbReference>
<keyword evidence="17" id="KW-0902">Two-component regulatory system</keyword>
<dbReference type="PANTHER" id="PTHR44936">
    <property type="entry name" value="SENSOR PROTEIN CREC"/>
    <property type="match status" value="1"/>
</dbReference>
<evidence type="ECO:0000313" key="27">
    <source>
        <dbReference type="Proteomes" id="UP000546642"/>
    </source>
</evidence>
<keyword evidence="18" id="KW-0346">Stress response</keyword>
<keyword evidence="27" id="KW-1185">Reference proteome</keyword>
<evidence type="ECO:0000256" key="13">
    <source>
        <dbReference type="ARBA" id="ARBA00022840"/>
    </source>
</evidence>
<comment type="caution">
    <text evidence="26">The sequence shown here is derived from an EMBL/GenBank/DDBJ whole genome shotgun (WGS) entry which is preliminary data.</text>
</comment>